<dbReference type="EMBL" id="JO845078">
    <property type="protein sequence ID" value="AEO36695.1"/>
    <property type="molecule type" value="mRNA"/>
</dbReference>
<sequence>MVVAPCGHFSLCHIFFGVVISVCKLVMWTTFVCSQMCTFAENISQSQRTTRPLLDIRKVFNTSRRQWVFKQTMSNVYTYTEASTPISFEQQCTFIKKIEISDTQFKFWLKMTLNGQKVEILMLGQFQQEDQNSPVSMRVADLSANETSPFEIMTLGYTRSGCSVFYITALEGDVKEERDDSHRRECQMYIRNDVSKLPDDQCKKFYKKNCKDKHYVIYKKSCESVK</sequence>
<dbReference type="InterPro" id="IPR012674">
    <property type="entry name" value="Calycin"/>
</dbReference>
<accession>G3MT77</accession>
<evidence type="ECO:0000313" key="1">
    <source>
        <dbReference type="EMBL" id="AEO36695.1"/>
    </source>
</evidence>
<evidence type="ECO:0008006" key="2">
    <source>
        <dbReference type="Google" id="ProtNLM"/>
    </source>
</evidence>
<proteinExistence type="evidence at transcript level"/>
<name>G3MT77_AMBMU</name>
<organism evidence="1">
    <name type="scientific">Amblyomma maculatum</name>
    <name type="common">Gulf Coast tick</name>
    <dbReference type="NCBI Taxonomy" id="34609"/>
    <lineage>
        <taxon>Eukaryota</taxon>
        <taxon>Metazoa</taxon>
        <taxon>Ecdysozoa</taxon>
        <taxon>Arthropoda</taxon>
        <taxon>Chelicerata</taxon>
        <taxon>Arachnida</taxon>
        <taxon>Acari</taxon>
        <taxon>Parasitiformes</taxon>
        <taxon>Ixodida</taxon>
        <taxon>Ixodoidea</taxon>
        <taxon>Ixodidae</taxon>
        <taxon>Amblyomminae</taxon>
        <taxon>Amblyomma</taxon>
    </lineage>
</organism>
<dbReference type="SUPFAM" id="SSF50814">
    <property type="entry name" value="Lipocalins"/>
    <property type="match status" value="1"/>
</dbReference>
<dbReference type="AlphaFoldDB" id="G3MT77"/>
<protein>
    <recommendedName>
        <fullName evidence="2">Lipocalin/cytosolic fatty-acid binding domain-containing protein</fullName>
    </recommendedName>
</protein>
<reference evidence="1" key="1">
    <citation type="journal article" date="2011" name="PLoS ONE">
        <title>A deep insight into the sialotranscriptome of the gulf coast tick, Amblyomma maculatum.</title>
        <authorList>
            <person name="Karim S."/>
            <person name="Singh P."/>
            <person name="Ribeiro J.M."/>
        </authorList>
    </citation>
    <scope>NUCLEOTIDE SEQUENCE</scope>
    <source>
        <tissue evidence="1">Salivary gland</tissue>
    </source>
</reference>